<dbReference type="InterPro" id="IPR025669">
    <property type="entry name" value="AAA_dom"/>
</dbReference>
<dbReference type="PANTHER" id="PTHR13696">
    <property type="entry name" value="P-LOOP CONTAINING NUCLEOSIDE TRIPHOSPHATE HYDROLASE"/>
    <property type="match status" value="1"/>
</dbReference>
<dbReference type="SUPFAM" id="SSF52540">
    <property type="entry name" value="P-loop containing nucleoside triphosphate hydrolases"/>
    <property type="match status" value="1"/>
</dbReference>
<evidence type="ECO:0000313" key="2">
    <source>
        <dbReference type="EMBL" id="MDY5133540.1"/>
    </source>
</evidence>
<organism evidence="2 3">
    <name type="scientific">Actinotignum urinale</name>
    <dbReference type="NCBI Taxonomy" id="190146"/>
    <lineage>
        <taxon>Bacteria</taxon>
        <taxon>Bacillati</taxon>
        <taxon>Actinomycetota</taxon>
        <taxon>Actinomycetes</taxon>
        <taxon>Actinomycetales</taxon>
        <taxon>Actinomycetaceae</taxon>
        <taxon>Actinotignum</taxon>
    </lineage>
</organism>
<dbReference type="Gene3D" id="3.40.50.300">
    <property type="entry name" value="P-loop containing nucleotide triphosphate hydrolases"/>
    <property type="match status" value="1"/>
</dbReference>
<dbReference type="PIRSF" id="PIRSF009320">
    <property type="entry name" value="Nuc_binding_HP_1000"/>
    <property type="match status" value="1"/>
</dbReference>
<protein>
    <submittedName>
        <fullName evidence="2">ParA family protein</fullName>
    </submittedName>
</protein>
<sequence>MVIVAVCNQKGGVGKTTVAVNLAYRLDPGERRRNLVIDADPQGNATTICGIELAPQDLTLNDALAAVASGSPASHAKDAIRVASDAWNMDVMPSNRLLASRETDVSLGRESRLQAIIEAVKDDYGHIVIDCPPSLGMLTTNALVAADKALIVTTPRETSVDGVAEMVNTIATVRTHYNPRLTLAGILINEWRSDRVDRRLWAEALESYYHDYVLPRFIPERESIAKACSAHTPITNEDTDVNSALNVLVQTLMEKG</sequence>
<evidence type="ECO:0000259" key="1">
    <source>
        <dbReference type="Pfam" id="PF13614"/>
    </source>
</evidence>
<dbReference type="EMBL" id="JAWNGA010000013">
    <property type="protein sequence ID" value="MDY5133540.1"/>
    <property type="molecule type" value="Genomic_DNA"/>
</dbReference>
<reference evidence="2 3" key="1">
    <citation type="submission" date="2023-10" db="EMBL/GenBank/DDBJ databases">
        <title>Whole Genome based description of the genera Actinobaculum and Actinotignum reveals a complex phylogenetic relationship within the species included in the genus Actinotignum.</title>
        <authorList>
            <person name="Jensen C.S."/>
            <person name="Dargis R."/>
            <person name="Kemp M."/>
            <person name="Christensen J.J."/>
        </authorList>
    </citation>
    <scope>NUCLEOTIDE SEQUENCE [LARGE SCALE GENOMIC DNA]</scope>
    <source>
        <strain evidence="2 3">SLA_B974</strain>
    </source>
</reference>
<dbReference type="InterPro" id="IPR050678">
    <property type="entry name" value="DNA_Partitioning_ATPase"/>
</dbReference>
<comment type="caution">
    <text evidence="2">The sequence shown here is derived from an EMBL/GenBank/DDBJ whole genome shotgun (WGS) entry which is preliminary data.</text>
</comment>
<dbReference type="InterPro" id="IPR027417">
    <property type="entry name" value="P-loop_NTPase"/>
</dbReference>
<evidence type="ECO:0000313" key="3">
    <source>
        <dbReference type="Proteomes" id="UP001275049"/>
    </source>
</evidence>
<dbReference type="PANTHER" id="PTHR13696:SF52">
    <property type="entry name" value="PARA FAMILY PROTEIN CT_582"/>
    <property type="match status" value="1"/>
</dbReference>
<dbReference type="RefSeq" id="WP_320755441.1">
    <property type="nucleotide sequence ID" value="NZ_JAWNGA010000013.1"/>
</dbReference>
<gene>
    <name evidence="2" type="ORF">R6G86_07290</name>
</gene>
<proteinExistence type="predicted"/>
<accession>A0ABU5GA49</accession>
<dbReference type="Proteomes" id="UP001275049">
    <property type="component" value="Unassembled WGS sequence"/>
</dbReference>
<name>A0ABU5GA49_9ACTO</name>
<dbReference type="CDD" id="cd02042">
    <property type="entry name" value="ParAB_family"/>
    <property type="match status" value="1"/>
</dbReference>
<keyword evidence="3" id="KW-1185">Reference proteome</keyword>
<feature type="domain" description="AAA" evidence="1">
    <location>
        <begin position="2"/>
        <end position="182"/>
    </location>
</feature>
<dbReference type="Pfam" id="PF13614">
    <property type="entry name" value="AAA_31"/>
    <property type="match status" value="1"/>
</dbReference>